<dbReference type="GO" id="GO:0045892">
    <property type="term" value="P:negative regulation of DNA-templated transcription"/>
    <property type="evidence" value="ECO:0007669"/>
    <property type="project" value="TreeGrafter"/>
</dbReference>
<keyword evidence="8" id="KW-1185">Reference proteome</keyword>
<dbReference type="Pfam" id="PF01614">
    <property type="entry name" value="IclR_C"/>
    <property type="match status" value="1"/>
</dbReference>
<evidence type="ECO:0000256" key="1">
    <source>
        <dbReference type="ARBA" id="ARBA00023015"/>
    </source>
</evidence>
<evidence type="ECO:0000259" key="6">
    <source>
        <dbReference type="PROSITE" id="PS51078"/>
    </source>
</evidence>
<evidence type="ECO:0000256" key="2">
    <source>
        <dbReference type="ARBA" id="ARBA00023125"/>
    </source>
</evidence>
<dbReference type="HOGENOM" id="CLU_062618_5_0_4"/>
<dbReference type="InterPro" id="IPR029016">
    <property type="entry name" value="GAF-like_dom_sf"/>
</dbReference>
<evidence type="ECO:0000259" key="5">
    <source>
        <dbReference type="PROSITE" id="PS51077"/>
    </source>
</evidence>
<evidence type="ECO:0000256" key="3">
    <source>
        <dbReference type="ARBA" id="ARBA00023163"/>
    </source>
</evidence>
<keyword evidence="3" id="KW-0804">Transcription</keyword>
<dbReference type="Gene3D" id="1.10.10.10">
    <property type="entry name" value="Winged helix-like DNA-binding domain superfamily/Winged helix DNA-binding domain"/>
    <property type="match status" value="1"/>
</dbReference>
<proteinExistence type="predicted"/>
<sequence>MTTPPANGSTDEDPGTRRSSPHYAAPALEKGLAILELLSSVRDGLTLNEMARQLGRSVSEIFRIAVTLQRCGYVMVDDNNRYTLSIKMFELSHRQHALRSLVTVAQPLLQELAHRARQSCHLAMYQGGRVVVIAQVDSPERWSFGLKIGVMLGLTDTSSGHVLLAFRDEVERARMLAAHIKVDGELTMDPGELFEILRQVREHGHAVMPSRQIRSVTNAAFPILGVGGQVIAALNVPYIERIDAQANPTLDEVKGIVSSIAARISTSMGYQSA</sequence>
<name>F0Q4T1_PARA1</name>
<dbReference type="InterPro" id="IPR036390">
    <property type="entry name" value="WH_DNA-bd_sf"/>
</dbReference>
<dbReference type="PROSITE" id="PS51077">
    <property type="entry name" value="HTH_ICLR"/>
    <property type="match status" value="1"/>
</dbReference>
<dbReference type="Pfam" id="PF09339">
    <property type="entry name" value="HTH_IclR"/>
    <property type="match status" value="1"/>
</dbReference>
<accession>F0Q4T1</accession>
<dbReference type="AlphaFoldDB" id="F0Q4T1"/>
<dbReference type="Gene3D" id="3.30.450.40">
    <property type="match status" value="1"/>
</dbReference>
<dbReference type="GO" id="GO:0003677">
    <property type="term" value="F:DNA binding"/>
    <property type="evidence" value="ECO:0007669"/>
    <property type="project" value="UniProtKB-KW"/>
</dbReference>
<dbReference type="PANTHER" id="PTHR30136">
    <property type="entry name" value="HELIX-TURN-HELIX TRANSCRIPTIONAL REGULATOR, ICLR FAMILY"/>
    <property type="match status" value="1"/>
</dbReference>
<organism evidence="7 8">
    <name type="scientific">Paracidovorax avenae (strain ATCC 19860 / DSM 7227 / CCUG 15838 / JCM 20985 / LMG 2117 / NCPPB 1011)</name>
    <name type="common">Acidovorax avenae</name>
    <dbReference type="NCBI Taxonomy" id="643561"/>
    <lineage>
        <taxon>Bacteria</taxon>
        <taxon>Pseudomonadati</taxon>
        <taxon>Pseudomonadota</taxon>
        <taxon>Betaproteobacteria</taxon>
        <taxon>Burkholderiales</taxon>
        <taxon>Comamonadaceae</taxon>
        <taxon>Paracidovorax</taxon>
    </lineage>
</organism>
<feature type="region of interest" description="Disordered" evidence="4">
    <location>
        <begin position="1"/>
        <end position="22"/>
    </location>
</feature>
<keyword evidence="1" id="KW-0805">Transcription regulation</keyword>
<dbReference type="SMART" id="SM00346">
    <property type="entry name" value="HTH_ICLR"/>
    <property type="match status" value="1"/>
</dbReference>
<feature type="domain" description="IclR-ED" evidence="6">
    <location>
        <begin position="87"/>
        <end position="270"/>
    </location>
</feature>
<dbReference type="KEGG" id="aaa:Acav_1667"/>
<dbReference type="PROSITE" id="PS51078">
    <property type="entry name" value="ICLR_ED"/>
    <property type="match status" value="1"/>
</dbReference>
<dbReference type="OrthoDB" id="9807558at2"/>
<dbReference type="Proteomes" id="UP000002482">
    <property type="component" value="Chromosome"/>
</dbReference>
<gene>
    <name evidence="7" type="ordered locus">Acav_1667</name>
</gene>
<dbReference type="SUPFAM" id="SSF46785">
    <property type="entry name" value="Winged helix' DNA-binding domain"/>
    <property type="match status" value="1"/>
</dbReference>
<dbReference type="EMBL" id="CP002521">
    <property type="protein sequence ID" value="ADX45585.1"/>
    <property type="molecule type" value="Genomic_DNA"/>
</dbReference>
<dbReference type="RefSeq" id="WP_013594105.1">
    <property type="nucleotide sequence ID" value="NC_015138.1"/>
</dbReference>
<reference evidence="7" key="1">
    <citation type="submission" date="2011-02" db="EMBL/GenBank/DDBJ databases">
        <title>Complete sequence of Acidovorax avenae subsp. avenae ATCC 19860.</title>
        <authorList>
            <consortium name="US DOE Joint Genome Institute"/>
            <person name="Lucas S."/>
            <person name="Copeland A."/>
            <person name="Lapidus A."/>
            <person name="Cheng J.-F."/>
            <person name="Goodwin L."/>
            <person name="Pitluck S."/>
            <person name="Chertkov O."/>
            <person name="Held B."/>
            <person name="Detter J.C."/>
            <person name="Han C."/>
            <person name="Tapia R."/>
            <person name="Land M."/>
            <person name="Hauser L."/>
            <person name="Kyrpides N."/>
            <person name="Ivanova N."/>
            <person name="Ovchinnikova G."/>
            <person name="Pagani I."/>
            <person name="Gordon S."/>
            <person name="Woyke T."/>
        </authorList>
    </citation>
    <scope>NUCLEOTIDE SEQUENCE</scope>
    <source>
        <strain evidence="7">ATCC 19860</strain>
    </source>
</reference>
<dbReference type="GO" id="GO:0003700">
    <property type="term" value="F:DNA-binding transcription factor activity"/>
    <property type="evidence" value="ECO:0007669"/>
    <property type="project" value="TreeGrafter"/>
</dbReference>
<protein>
    <submittedName>
        <fullName evidence="7">Transcriptional regulator, IclR family</fullName>
    </submittedName>
</protein>
<dbReference type="InterPro" id="IPR036388">
    <property type="entry name" value="WH-like_DNA-bd_sf"/>
</dbReference>
<feature type="domain" description="HTH iclR-type" evidence="5">
    <location>
        <begin position="25"/>
        <end position="86"/>
    </location>
</feature>
<dbReference type="SUPFAM" id="SSF55781">
    <property type="entry name" value="GAF domain-like"/>
    <property type="match status" value="1"/>
</dbReference>
<evidence type="ECO:0000313" key="7">
    <source>
        <dbReference type="EMBL" id="ADX45585.1"/>
    </source>
</evidence>
<evidence type="ECO:0000313" key="8">
    <source>
        <dbReference type="Proteomes" id="UP000002482"/>
    </source>
</evidence>
<dbReference type="GeneID" id="34238317"/>
<evidence type="ECO:0000256" key="4">
    <source>
        <dbReference type="SAM" id="MobiDB-lite"/>
    </source>
</evidence>
<dbReference type="InterPro" id="IPR014757">
    <property type="entry name" value="Tscrpt_reg_IclR_C"/>
</dbReference>
<dbReference type="PANTHER" id="PTHR30136:SF7">
    <property type="entry name" value="HTH-TYPE TRANSCRIPTIONAL REGULATOR KDGR-RELATED"/>
    <property type="match status" value="1"/>
</dbReference>
<keyword evidence="2" id="KW-0238">DNA-binding</keyword>
<dbReference type="InterPro" id="IPR005471">
    <property type="entry name" value="Tscrpt_reg_IclR_N"/>
</dbReference>
<dbReference type="InterPro" id="IPR050707">
    <property type="entry name" value="HTH_MetabolicPath_Reg"/>
</dbReference>